<sequence>MIRTYLRVSVNYRAASAELTALTTHFRDSPLMGALVLSPWRWRIRRCRGAARELLNEDDNFV</sequence>
<dbReference type="Proteomes" id="UP000654471">
    <property type="component" value="Unassembled WGS sequence"/>
</dbReference>
<gene>
    <name evidence="1" type="ORF">GCM10010211_24080</name>
</gene>
<evidence type="ECO:0000313" key="1">
    <source>
        <dbReference type="EMBL" id="GGU58321.1"/>
    </source>
</evidence>
<comment type="caution">
    <text evidence="1">The sequence shown here is derived from an EMBL/GenBank/DDBJ whole genome shotgun (WGS) entry which is preliminary data.</text>
</comment>
<keyword evidence="2" id="KW-1185">Reference proteome</keyword>
<reference evidence="2" key="1">
    <citation type="journal article" date="2019" name="Int. J. Syst. Evol. Microbiol.">
        <title>The Global Catalogue of Microorganisms (GCM) 10K type strain sequencing project: providing services to taxonomists for standard genome sequencing and annotation.</title>
        <authorList>
            <consortium name="The Broad Institute Genomics Platform"/>
            <consortium name="The Broad Institute Genome Sequencing Center for Infectious Disease"/>
            <person name="Wu L."/>
            <person name="Ma J."/>
        </authorList>
    </citation>
    <scope>NUCLEOTIDE SEQUENCE [LARGE SCALE GENOMIC DNA]</scope>
    <source>
        <strain evidence="2">JCM 3399</strain>
    </source>
</reference>
<evidence type="ECO:0000313" key="2">
    <source>
        <dbReference type="Proteomes" id="UP000654471"/>
    </source>
</evidence>
<organism evidence="1 2">
    <name type="scientific">Streptomyces albospinus</name>
    <dbReference type="NCBI Taxonomy" id="285515"/>
    <lineage>
        <taxon>Bacteria</taxon>
        <taxon>Bacillati</taxon>
        <taxon>Actinomycetota</taxon>
        <taxon>Actinomycetes</taxon>
        <taxon>Kitasatosporales</taxon>
        <taxon>Streptomycetaceae</taxon>
        <taxon>Streptomyces</taxon>
    </lineage>
</organism>
<dbReference type="EMBL" id="BMRP01000006">
    <property type="protein sequence ID" value="GGU58321.1"/>
    <property type="molecule type" value="Genomic_DNA"/>
</dbReference>
<name>A0ABQ2UX30_9ACTN</name>
<proteinExistence type="predicted"/>
<accession>A0ABQ2UX30</accession>
<protein>
    <submittedName>
        <fullName evidence="1">Uncharacterized protein</fullName>
    </submittedName>
</protein>